<name>A0AA37TE25_9HYPH</name>
<dbReference type="Proteomes" id="UP001157440">
    <property type="component" value="Unassembled WGS sequence"/>
</dbReference>
<accession>A0AA37TE25</accession>
<comment type="caution">
    <text evidence="2">The sequence shown here is derived from an EMBL/GenBank/DDBJ whole genome shotgun (WGS) entry which is preliminary data.</text>
</comment>
<keyword evidence="3" id="KW-1185">Reference proteome</keyword>
<dbReference type="EMBL" id="BSPL01000001">
    <property type="protein sequence ID" value="GLS68011.1"/>
    <property type="molecule type" value="Genomic_DNA"/>
</dbReference>
<organism evidence="2 3">
    <name type="scientific">Methylobacterium tardum</name>
    <dbReference type="NCBI Taxonomy" id="374432"/>
    <lineage>
        <taxon>Bacteria</taxon>
        <taxon>Pseudomonadati</taxon>
        <taxon>Pseudomonadota</taxon>
        <taxon>Alphaproteobacteria</taxon>
        <taxon>Hyphomicrobiales</taxon>
        <taxon>Methylobacteriaceae</taxon>
        <taxon>Methylobacterium</taxon>
    </lineage>
</organism>
<gene>
    <name evidence="2" type="ORF">GCM10007890_00220</name>
</gene>
<sequence length="83" mass="8694">MQHPARIASIRDHGGELLGDAEPSCGLSQQQDATVRGQASAVEGGCELLAPDGWKPERKRVKMDMAGVAGSIWSQVLASAPNP</sequence>
<proteinExistence type="predicted"/>
<dbReference type="AlphaFoldDB" id="A0AA37TE25"/>
<evidence type="ECO:0000313" key="2">
    <source>
        <dbReference type="EMBL" id="GLS68011.1"/>
    </source>
</evidence>
<protein>
    <submittedName>
        <fullName evidence="2">Uncharacterized protein</fullName>
    </submittedName>
</protein>
<reference evidence="3" key="1">
    <citation type="journal article" date="2019" name="Int. J. Syst. Evol. Microbiol.">
        <title>The Global Catalogue of Microorganisms (GCM) 10K type strain sequencing project: providing services to taxonomists for standard genome sequencing and annotation.</title>
        <authorList>
            <consortium name="The Broad Institute Genomics Platform"/>
            <consortium name="The Broad Institute Genome Sequencing Center for Infectious Disease"/>
            <person name="Wu L."/>
            <person name="Ma J."/>
        </authorList>
    </citation>
    <scope>NUCLEOTIDE SEQUENCE [LARGE SCALE GENOMIC DNA]</scope>
    <source>
        <strain evidence="3">NBRC 103632</strain>
    </source>
</reference>
<evidence type="ECO:0000313" key="3">
    <source>
        <dbReference type="Proteomes" id="UP001157440"/>
    </source>
</evidence>
<feature type="region of interest" description="Disordered" evidence="1">
    <location>
        <begin position="1"/>
        <end position="32"/>
    </location>
</feature>
<evidence type="ECO:0000256" key="1">
    <source>
        <dbReference type="SAM" id="MobiDB-lite"/>
    </source>
</evidence>